<accession>A0A1X6Y9W3</accession>
<dbReference type="Proteomes" id="UP000193061">
    <property type="component" value="Unassembled WGS sequence"/>
</dbReference>
<feature type="transmembrane region" description="Helical" evidence="1">
    <location>
        <begin position="166"/>
        <end position="185"/>
    </location>
</feature>
<keyword evidence="1" id="KW-0472">Membrane</keyword>
<dbReference type="PANTHER" id="PTHR22911:SF135">
    <property type="entry name" value="BLR4310 PROTEIN"/>
    <property type="match status" value="1"/>
</dbReference>
<dbReference type="InterPro" id="IPR037185">
    <property type="entry name" value="EmrE-like"/>
</dbReference>
<gene>
    <name evidence="3" type="ORF">ROA7450_00294</name>
</gene>
<feature type="transmembrane region" description="Helical" evidence="1">
    <location>
        <begin position="21"/>
        <end position="41"/>
    </location>
</feature>
<feature type="domain" description="EamA" evidence="2">
    <location>
        <begin position="23"/>
        <end position="153"/>
    </location>
</feature>
<keyword evidence="4" id="KW-1185">Reference proteome</keyword>
<name>A0A1X6Y9W3_9RHOB</name>
<feature type="transmembrane region" description="Helical" evidence="1">
    <location>
        <begin position="53"/>
        <end position="70"/>
    </location>
</feature>
<dbReference type="Pfam" id="PF00892">
    <property type="entry name" value="EamA"/>
    <property type="match status" value="2"/>
</dbReference>
<feature type="transmembrane region" description="Helical" evidence="1">
    <location>
        <begin position="108"/>
        <end position="130"/>
    </location>
</feature>
<keyword evidence="1" id="KW-0812">Transmembrane</keyword>
<feature type="domain" description="EamA" evidence="2">
    <location>
        <begin position="163"/>
        <end position="289"/>
    </location>
</feature>
<evidence type="ECO:0000256" key="1">
    <source>
        <dbReference type="SAM" id="Phobius"/>
    </source>
</evidence>
<dbReference type="GO" id="GO:0016020">
    <property type="term" value="C:membrane"/>
    <property type="evidence" value="ECO:0007669"/>
    <property type="project" value="InterPro"/>
</dbReference>
<feature type="transmembrane region" description="Helical" evidence="1">
    <location>
        <begin position="137"/>
        <end position="160"/>
    </location>
</feature>
<feature type="transmembrane region" description="Helical" evidence="1">
    <location>
        <begin position="273"/>
        <end position="291"/>
    </location>
</feature>
<dbReference type="PANTHER" id="PTHR22911">
    <property type="entry name" value="ACYL-MALONYL CONDENSING ENZYME-RELATED"/>
    <property type="match status" value="1"/>
</dbReference>
<sequence length="296" mass="31093">MSDANTSQREETGYFGRRQSPLLGIFLVMASAVTFSTAGLFTKGVTAGSWEVIFWRGVFAVGFTIGWICFRQRFRDEVVKMGWSGVAIAAVGAVGTAAFIASFKLTSIANVSLIYAVAPLISALLAWVWIKEPAGRRVVWGAFGALAGVAIIVSGSLGGVSLKGDLLALLMACMMALMMVLYRVYPETPGAGPMALSSVLLLPFCLMFGAPFVLPMSEIVILAAFGLIFAIASVTLAEGVRRIPAGQAALLSTLEVPLAPVLAFVVLAEIPAVQTLIGAPLVLIAVLLAAWPEPEV</sequence>
<dbReference type="SUPFAM" id="SSF103481">
    <property type="entry name" value="Multidrug resistance efflux transporter EmrE"/>
    <property type="match status" value="2"/>
</dbReference>
<proteinExistence type="predicted"/>
<feature type="transmembrane region" description="Helical" evidence="1">
    <location>
        <begin position="194"/>
        <end position="213"/>
    </location>
</feature>
<feature type="transmembrane region" description="Helical" evidence="1">
    <location>
        <begin position="219"/>
        <end position="237"/>
    </location>
</feature>
<protein>
    <submittedName>
        <fullName evidence="3">EamA-like transporter family protein</fullName>
    </submittedName>
</protein>
<dbReference type="OrthoDB" id="8690132at2"/>
<dbReference type="InterPro" id="IPR000620">
    <property type="entry name" value="EamA_dom"/>
</dbReference>
<feature type="transmembrane region" description="Helical" evidence="1">
    <location>
        <begin position="249"/>
        <end position="267"/>
    </location>
</feature>
<keyword evidence="1" id="KW-1133">Transmembrane helix</keyword>
<evidence type="ECO:0000313" key="3">
    <source>
        <dbReference type="EMBL" id="SLN14638.1"/>
    </source>
</evidence>
<dbReference type="AlphaFoldDB" id="A0A1X6Y9W3"/>
<organism evidence="3 4">
    <name type="scientific">Roseovarius albus</name>
    <dbReference type="NCBI Taxonomy" id="1247867"/>
    <lineage>
        <taxon>Bacteria</taxon>
        <taxon>Pseudomonadati</taxon>
        <taxon>Pseudomonadota</taxon>
        <taxon>Alphaproteobacteria</taxon>
        <taxon>Rhodobacterales</taxon>
        <taxon>Roseobacteraceae</taxon>
        <taxon>Roseovarius</taxon>
    </lineage>
</organism>
<evidence type="ECO:0000259" key="2">
    <source>
        <dbReference type="Pfam" id="PF00892"/>
    </source>
</evidence>
<feature type="transmembrane region" description="Helical" evidence="1">
    <location>
        <begin position="82"/>
        <end position="102"/>
    </location>
</feature>
<dbReference type="RefSeq" id="WP_159453976.1">
    <property type="nucleotide sequence ID" value="NZ_FWFX01000001.1"/>
</dbReference>
<reference evidence="3 4" key="1">
    <citation type="submission" date="2017-03" db="EMBL/GenBank/DDBJ databases">
        <authorList>
            <person name="Afonso C.L."/>
            <person name="Miller P.J."/>
            <person name="Scott M.A."/>
            <person name="Spackman E."/>
            <person name="Goraichik I."/>
            <person name="Dimitrov K.M."/>
            <person name="Suarez D.L."/>
            <person name="Swayne D.E."/>
        </authorList>
    </citation>
    <scope>NUCLEOTIDE SEQUENCE [LARGE SCALE GENOMIC DNA]</scope>
    <source>
        <strain evidence="3 4">CECT 7450</strain>
    </source>
</reference>
<dbReference type="EMBL" id="FWFX01000001">
    <property type="protein sequence ID" value="SLN14638.1"/>
    <property type="molecule type" value="Genomic_DNA"/>
</dbReference>
<evidence type="ECO:0000313" key="4">
    <source>
        <dbReference type="Proteomes" id="UP000193061"/>
    </source>
</evidence>